<evidence type="ECO:0000256" key="4">
    <source>
        <dbReference type="ARBA" id="ARBA00022989"/>
    </source>
</evidence>
<evidence type="ECO:0000313" key="9">
    <source>
        <dbReference type="EMBL" id="MCF2527086.1"/>
    </source>
</evidence>
<evidence type="ECO:0000256" key="5">
    <source>
        <dbReference type="ARBA" id="ARBA00023136"/>
    </source>
</evidence>
<feature type="transmembrane region" description="Helical" evidence="7">
    <location>
        <begin position="60"/>
        <end position="83"/>
    </location>
</feature>
<evidence type="ECO:0000256" key="7">
    <source>
        <dbReference type="SAM" id="Phobius"/>
    </source>
</evidence>
<evidence type="ECO:0000256" key="6">
    <source>
        <dbReference type="SAM" id="MobiDB-lite"/>
    </source>
</evidence>
<gene>
    <name evidence="9" type="ORF">LZ495_07630</name>
</gene>
<dbReference type="RefSeq" id="WP_235051235.1">
    <property type="nucleotide sequence ID" value="NZ_JAKFHA010000003.1"/>
</dbReference>
<feature type="transmembrane region" description="Helical" evidence="7">
    <location>
        <begin position="35"/>
        <end position="54"/>
    </location>
</feature>
<reference evidence="9" key="1">
    <citation type="submission" date="2022-01" db="EMBL/GenBank/DDBJ databases">
        <title>Genome-Based Taxonomic Classification of the Phylum Actinobacteria.</title>
        <authorList>
            <person name="Gao Y."/>
        </authorList>
    </citation>
    <scope>NUCLEOTIDE SEQUENCE</scope>
    <source>
        <strain evidence="9">KLBMP 8922</strain>
    </source>
</reference>
<organism evidence="9 10">
    <name type="scientific">Yinghuangia soli</name>
    <dbReference type="NCBI Taxonomy" id="2908204"/>
    <lineage>
        <taxon>Bacteria</taxon>
        <taxon>Bacillati</taxon>
        <taxon>Actinomycetota</taxon>
        <taxon>Actinomycetes</taxon>
        <taxon>Kitasatosporales</taxon>
        <taxon>Streptomycetaceae</taxon>
        <taxon>Yinghuangia</taxon>
    </lineage>
</organism>
<feature type="domain" description="EamA" evidence="8">
    <location>
        <begin position="175"/>
        <end position="306"/>
    </location>
</feature>
<proteinExistence type="inferred from homology"/>
<protein>
    <submittedName>
        <fullName evidence="9">EamA family transporter</fullName>
    </submittedName>
</protein>
<sequence length="342" mass="33486">MSTQSSSVLSPALEPSPSPSSSTSAAARTFVRGPLLILVACLFWGTTGTVASLAPAGPGAATVGCTGLFLGGLLLALTTRGTLAVLRAVSWPERAALLLGALAVAGYPLVFYPAVARTGVATATVIALAVAPVFAGLLERTALRARWCLATGTAVAGCALLVAGQEAGGVRADLVGIGLAAVGGLAYAVYATVGARLIERGHSSRPVLAVMFGGAALAVLPVAAADMQWLATGRGAAVALHLGVLTTAVAYTLFGLGLRHTTASAATALTLGEPVAAAVLGIVVLGEHIAAVSWFGMALVLAGVTAMASPADSAAMPEATARSASDGGGEADRDGPSASLPA</sequence>
<feature type="transmembrane region" description="Helical" evidence="7">
    <location>
        <begin position="120"/>
        <end position="138"/>
    </location>
</feature>
<comment type="subcellular location">
    <subcellularLocation>
        <location evidence="1">Membrane</location>
        <topology evidence="1">Multi-pass membrane protein</topology>
    </subcellularLocation>
</comment>
<evidence type="ECO:0000259" key="8">
    <source>
        <dbReference type="Pfam" id="PF00892"/>
    </source>
</evidence>
<evidence type="ECO:0000313" key="10">
    <source>
        <dbReference type="Proteomes" id="UP001165378"/>
    </source>
</evidence>
<feature type="transmembrane region" description="Helical" evidence="7">
    <location>
        <begin position="236"/>
        <end position="258"/>
    </location>
</feature>
<evidence type="ECO:0000256" key="2">
    <source>
        <dbReference type="ARBA" id="ARBA00007362"/>
    </source>
</evidence>
<comment type="similarity">
    <text evidence="2">Belongs to the EamA transporter family.</text>
</comment>
<keyword evidence="5 7" id="KW-0472">Membrane</keyword>
<feature type="transmembrane region" description="Helical" evidence="7">
    <location>
        <begin position="95"/>
        <end position="114"/>
    </location>
</feature>
<dbReference type="SUPFAM" id="SSF103481">
    <property type="entry name" value="Multidrug resistance efflux transporter EmrE"/>
    <property type="match status" value="1"/>
</dbReference>
<evidence type="ECO:0000256" key="3">
    <source>
        <dbReference type="ARBA" id="ARBA00022692"/>
    </source>
</evidence>
<evidence type="ECO:0000256" key="1">
    <source>
        <dbReference type="ARBA" id="ARBA00004141"/>
    </source>
</evidence>
<accession>A0AA41TZ36</accession>
<feature type="transmembrane region" description="Helical" evidence="7">
    <location>
        <begin position="145"/>
        <end position="163"/>
    </location>
</feature>
<feature type="transmembrane region" description="Helical" evidence="7">
    <location>
        <begin position="207"/>
        <end position="224"/>
    </location>
</feature>
<feature type="region of interest" description="Disordered" evidence="6">
    <location>
        <begin position="1"/>
        <end position="21"/>
    </location>
</feature>
<dbReference type="AlphaFoldDB" id="A0AA41TZ36"/>
<dbReference type="InterPro" id="IPR037185">
    <property type="entry name" value="EmrE-like"/>
</dbReference>
<dbReference type="Gene3D" id="1.10.3730.20">
    <property type="match status" value="1"/>
</dbReference>
<keyword evidence="10" id="KW-1185">Reference proteome</keyword>
<keyword evidence="4 7" id="KW-1133">Transmembrane helix</keyword>
<feature type="region of interest" description="Disordered" evidence="6">
    <location>
        <begin position="312"/>
        <end position="342"/>
    </location>
</feature>
<feature type="domain" description="EamA" evidence="8">
    <location>
        <begin position="33"/>
        <end position="160"/>
    </location>
</feature>
<comment type="caution">
    <text evidence="9">The sequence shown here is derived from an EMBL/GenBank/DDBJ whole genome shotgun (WGS) entry which is preliminary data.</text>
</comment>
<dbReference type="Pfam" id="PF00892">
    <property type="entry name" value="EamA"/>
    <property type="match status" value="2"/>
</dbReference>
<dbReference type="PANTHER" id="PTHR32322:SF2">
    <property type="entry name" value="EAMA DOMAIN-CONTAINING PROTEIN"/>
    <property type="match status" value="1"/>
</dbReference>
<dbReference type="InterPro" id="IPR000620">
    <property type="entry name" value="EamA_dom"/>
</dbReference>
<dbReference type="GO" id="GO:0016020">
    <property type="term" value="C:membrane"/>
    <property type="evidence" value="ECO:0007669"/>
    <property type="project" value="UniProtKB-SubCell"/>
</dbReference>
<name>A0AA41TZ36_9ACTN</name>
<keyword evidence="3 7" id="KW-0812">Transmembrane</keyword>
<dbReference type="Proteomes" id="UP001165378">
    <property type="component" value="Unassembled WGS sequence"/>
</dbReference>
<feature type="transmembrane region" description="Helical" evidence="7">
    <location>
        <begin position="175"/>
        <end position="195"/>
    </location>
</feature>
<dbReference type="InterPro" id="IPR050638">
    <property type="entry name" value="AA-Vitamin_Transporters"/>
</dbReference>
<dbReference type="PANTHER" id="PTHR32322">
    <property type="entry name" value="INNER MEMBRANE TRANSPORTER"/>
    <property type="match status" value="1"/>
</dbReference>
<dbReference type="EMBL" id="JAKFHA010000003">
    <property type="protein sequence ID" value="MCF2527086.1"/>
    <property type="molecule type" value="Genomic_DNA"/>
</dbReference>